<dbReference type="Gene3D" id="3.40.50.720">
    <property type="entry name" value="NAD(P)-binding Rossmann-like Domain"/>
    <property type="match status" value="1"/>
</dbReference>
<evidence type="ECO:0000259" key="3">
    <source>
        <dbReference type="Pfam" id="PF02894"/>
    </source>
</evidence>
<dbReference type="EMBL" id="JAUSUG010000001">
    <property type="protein sequence ID" value="MDQ0252666.1"/>
    <property type="molecule type" value="Genomic_DNA"/>
</dbReference>
<comment type="similarity">
    <text evidence="1">Belongs to the Gfo/Idh/MocA family.</text>
</comment>
<reference evidence="4 5" key="1">
    <citation type="submission" date="2023-07" db="EMBL/GenBank/DDBJ databases">
        <title>Genomic Encyclopedia of Type Strains, Phase IV (KMG-IV): sequencing the most valuable type-strain genomes for metagenomic binning, comparative biology and taxonomic classification.</title>
        <authorList>
            <person name="Goeker M."/>
        </authorList>
    </citation>
    <scope>NUCLEOTIDE SEQUENCE [LARGE SCALE GENOMIC DNA]</scope>
    <source>
        <strain evidence="4 5">DSM 9768</strain>
    </source>
</reference>
<comment type="caution">
    <text evidence="4">The sequence shown here is derived from an EMBL/GenBank/DDBJ whole genome shotgun (WGS) entry which is preliminary data.</text>
</comment>
<dbReference type="PANTHER" id="PTHR43377">
    <property type="entry name" value="BILIVERDIN REDUCTASE A"/>
    <property type="match status" value="1"/>
</dbReference>
<dbReference type="Proteomes" id="UP001230005">
    <property type="component" value="Unassembled WGS sequence"/>
</dbReference>
<dbReference type="SUPFAM" id="SSF55347">
    <property type="entry name" value="Glyceraldehyde-3-phosphate dehydrogenase-like, C-terminal domain"/>
    <property type="match status" value="1"/>
</dbReference>
<keyword evidence="5" id="KW-1185">Reference proteome</keyword>
<organism evidence="4 5">
    <name type="scientific">Evansella vedderi</name>
    <dbReference type="NCBI Taxonomy" id="38282"/>
    <lineage>
        <taxon>Bacteria</taxon>
        <taxon>Bacillati</taxon>
        <taxon>Bacillota</taxon>
        <taxon>Bacilli</taxon>
        <taxon>Bacillales</taxon>
        <taxon>Bacillaceae</taxon>
        <taxon>Evansella</taxon>
    </lineage>
</organism>
<dbReference type="InterPro" id="IPR036291">
    <property type="entry name" value="NAD(P)-bd_dom_sf"/>
</dbReference>
<evidence type="ECO:0000256" key="1">
    <source>
        <dbReference type="ARBA" id="ARBA00010928"/>
    </source>
</evidence>
<dbReference type="Pfam" id="PF02894">
    <property type="entry name" value="GFO_IDH_MocA_C"/>
    <property type="match status" value="1"/>
</dbReference>
<dbReference type="RefSeq" id="WP_307320323.1">
    <property type="nucleotide sequence ID" value="NZ_JAUSUG010000001.1"/>
</dbReference>
<dbReference type="Pfam" id="PF01408">
    <property type="entry name" value="GFO_IDH_MocA"/>
    <property type="match status" value="1"/>
</dbReference>
<dbReference type="InterPro" id="IPR004104">
    <property type="entry name" value="Gfo/Idh/MocA-like_OxRdtase_C"/>
</dbReference>
<evidence type="ECO:0000313" key="5">
    <source>
        <dbReference type="Proteomes" id="UP001230005"/>
    </source>
</evidence>
<dbReference type="Gene3D" id="3.30.360.10">
    <property type="entry name" value="Dihydrodipicolinate Reductase, domain 2"/>
    <property type="match status" value="1"/>
</dbReference>
<dbReference type="InterPro" id="IPR000683">
    <property type="entry name" value="Gfo/Idh/MocA-like_OxRdtase_N"/>
</dbReference>
<dbReference type="SUPFAM" id="SSF51735">
    <property type="entry name" value="NAD(P)-binding Rossmann-fold domains"/>
    <property type="match status" value="1"/>
</dbReference>
<sequence length="428" mass="48296">MPTISLAVIGAGNRGNIYSDFAILYPHKFKVIAVAEPNQERREAFVAKHNIDRKMVFESYETFFAKERVCDAVVVATQDDDHFQPVVQALDSGYHVLVEKPMSPNLDECFEMVSKAVEQKKLLLLGYVLRYTPFFQKMKELLVEGAIGNARHISIDMNVGYWHQAHSFVRGNWRNAEKSSPMILAKSCHDFDIIQYLLESTSRKISSFGDLLYFTKDNAPLGSTERCLDCLVEEDCPYSAKKIYLQDNIGWPVNTISTDLSYEGRKVALEQGPYGRCVYQCDNDVVDHQVVTMEFANKSTATLTMSGFTNKLERHISVLGTRGEMYGELSSNNLVVKEFGKKEEIYQVTPSTFGGHAGGDFGIMEHFWKTLSLPSSEIPSNGEDTIFSHIYAHMAEASRLKGVTIDTEHFLTQLNRGSREKKLTSLSQ</sequence>
<name>A0ABT9ZN58_9BACI</name>
<evidence type="ECO:0000313" key="4">
    <source>
        <dbReference type="EMBL" id="MDQ0252666.1"/>
    </source>
</evidence>
<dbReference type="PANTHER" id="PTHR43377:SF2">
    <property type="entry name" value="BINDING ROSSMANN FOLD OXIDOREDUCTASE, PUTATIVE (AFU_ORTHOLOGUE AFUA_4G00560)-RELATED"/>
    <property type="match status" value="1"/>
</dbReference>
<accession>A0ABT9ZN58</accession>
<protein>
    <submittedName>
        <fullName evidence="4">Dehydrogenase</fullName>
    </submittedName>
</protein>
<feature type="domain" description="Gfo/Idh/MocA-like oxidoreductase N-terminal" evidence="2">
    <location>
        <begin position="5"/>
        <end position="127"/>
    </location>
</feature>
<feature type="domain" description="Gfo/Idh/MocA-like oxidoreductase C-terminal" evidence="3">
    <location>
        <begin position="139"/>
        <end position="367"/>
    </location>
</feature>
<proteinExistence type="inferred from homology"/>
<dbReference type="InterPro" id="IPR051450">
    <property type="entry name" value="Gfo/Idh/MocA_Oxidoreductases"/>
</dbReference>
<evidence type="ECO:0000259" key="2">
    <source>
        <dbReference type="Pfam" id="PF01408"/>
    </source>
</evidence>
<gene>
    <name evidence="4" type="ORF">J2S74_000038</name>
</gene>